<dbReference type="KEGG" id="bbr:BB4020"/>
<dbReference type="InterPro" id="IPR037185">
    <property type="entry name" value="EmrE-like"/>
</dbReference>
<feature type="transmembrane region" description="Helical" evidence="6">
    <location>
        <begin position="49"/>
        <end position="68"/>
    </location>
</feature>
<dbReference type="Pfam" id="PF00892">
    <property type="entry name" value="EamA"/>
    <property type="match status" value="2"/>
</dbReference>
<evidence type="ECO:0000256" key="5">
    <source>
        <dbReference type="ARBA" id="ARBA00023136"/>
    </source>
</evidence>
<gene>
    <name evidence="8" type="ordered locus">BB4020</name>
</gene>
<dbReference type="InterPro" id="IPR050638">
    <property type="entry name" value="AA-Vitamin_Transporters"/>
</dbReference>
<feature type="transmembrane region" description="Helical" evidence="6">
    <location>
        <begin position="256"/>
        <end position="274"/>
    </location>
</feature>
<feature type="domain" description="EamA" evidence="7">
    <location>
        <begin position="22"/>
        <end position="149"/>
    </location>
</feature>
<dbReference type="eggNOG" id="COG0697">
    <property type="taxonomic scope" value="Bacteria"/>
</dbReference>
<dbReference type="PANTHER" id="PTHR32322:SF2">
    <property type="entry name" value="EAMA DOMAIN-CONTAINING PROTEIN"/>
    <property type="match status" value="1"/>
</dbReference>
<dbReference type="Gene3D" id="1.10.3730.20">
    <property type="match status" value="1"/>
</dbReference>
<feature type="transmembrane region" description="Helical" evidence="6">
    <location>
        <begin position="197"/>
        <end position="215"/>
    </location>
</feature>
<keyword evidence="5 6" id="KW-0472">Membrane</keyword>
<dbReference type="PANTHER" id="PTHR32322">
    <property type="entry name" value="INNER MEMBRANE TRANSPORTER"/>
    <property type="match status" value="1"/>
</dbReference>
<evidence type="ECO:0000313" key="9">
    <source>
        <dbReference type="Proteomes" id="UP000001027"/>
    </source>
</evidence>
<dbReference type="Proteomes" id="UP000001027">
    <property type="component" value="Chromosome"/>
</dbReference>
<dbReference type="HOGENOM" id="CLU_033863_4_4_4"/>
<dbReference type="SUPFAM" id="SSF103481">
    <property type="entry name" value="Multidrug resistance efflux transporter EmrE"/>
    <property type="match status" value="2"/>
</dbReference>
<accession>A0A0H3LQ32</accession>
<dbReference type="InterPro" id="IPR000620">
    <property type="entry name" value="EamA_dom"/>
</dbReference>
<evidence type="ECO:0000256" key="1">
    <source>
        <dbReference type="ARBA" id="ARBA00004141"/>
    </source>
</evidence>
<feature type="transmembrane region" description="Helical" evidence="6">
    <location>
        <begin position="20"/>
        <end position="43"/>
    </location>
</feature>
<evidence type="ECO:0000259" key="7">
    <source>
        <dbReference type="Pfam" id="PF00892"/>
    </source>
</evidence>
<evidence type="ECO:0000313" key="8">
    <source>
        <dbReference type="EMBL" id="CAE34383.1"/>
    </source>
</evidence>
<comment type="similarity">
    <text evidence="2">Belongs to the EamA transporter family.</text>
</comment>
<evidence type="ECO:0000256" key="2">
    <source>
        <dbReference type="ARBA" id="ARBA00007362"/>
    </source>
</evidence>
<keyword evidence="4 6" id="KW-1133">Transmembrane helix</keyword>
<feature type="domain" description="EamA" evidence="7">
    <location>
        <begin position="165"/>
        <end position="295"/>
    </location>
</feature>
<feature type="transmembrane region" description="Helical" evidence="6">
    <location>
        <begin position="227"/>
        <end position="244"/>
    </location>
</feature>
<name>A0A0H3LQ32_BORBR</name>
<feature type="transmembrane region" description="Helical" evidence="6">
    <location>
        <begin position="169"/>
        <end position="185"/>
    </location>
</feature>
<dbReference type="GO" id="GO:0016020">
    <property type="term" value="C:membrane"/>
    <property type="evidence" value="ECO:0007669"/>
    <property type="project" value="UniProtKB-SubCell"/>
</dbReference>
<dbReference type="GeneID" id="93205374"/>
<evidence type="ECO:0000256" key="3">
    <source>
        <dbReference type="ARBA" id="ARBA00022692"/>
    </source>
</evidence>
<keyword evidence="3 6" id="KW-0812">Transmembrane</keyword>
<organism evidence="8 9">
    <name type="scientific">Bordetella bronchiseptica (strain ATCC BAA-588 / NCTC 13252 / RB50)</name>
    <name type="common">Alcaligenes bronchisepticus</name>
    <dbReference type="NCBI Taxonomy" id="257310"/>
    <lineage>
        <taxon>Bacteria</taxon>
        <taxon>Pseudomonadati</taxon>
        <taxon>Pseudomonadota</taxon>
        <taxon>Betaproteobacteria</taxon>
        <taxon>Burkholderiales</taxon>
        <taxon>Alcaligenaceae</taxon>
        <taxon>Bordetella</taxon>
    </lineage>
</organism>
<dbReference type="RefSeq" id="WP_003814259.1">
    <property type="nucleotide sequence ID" value="NC_002927.3"/>
</dbReference>
<reference evidence="8 9" key="1">
    <citation type="journal article" date="2003" name="Nat. Genet.">
        <title>Comparative analysis of the genome sequences of Bordetella pertussis, Bordetella parapertussis and Bordetella bronchiseptica.</title>
        <authorList>
            <person name="Parkhill J."/>
            <person name="Sebaihia M."/>
            <person name="Preston A."/>
            <person name="Murphy L.D."/>
            <person name="Thomson N.R."/>
            <person name="Harris D.E."/>
            <person name="Holden M.T.G."/>
            <person name="Churcher C.M."/>
            <person name="Bentley S.D."/>
            <person name="Mungall K.L."/>
            <person name="Cerdeno-Tarraga A.-M."/>
            <person name="Temple L."/>
            <person name="James K.D."/>
            <person name="Harris B."/>
            <person name="Quail M.A."/>
            <person name="Achtman M."/>
            <person name="Atkin R."/>
            <person name="Baker S."/>
            <person name="Basham D."/>
            <person name="Bason N."/>
            <person name="Cherevach I."/>
            <person name="Chillingworth T."/>
            <person name="Collins M."/>
            <person name="Cronin A."/>
            <person name="Davis P."/>
            <person name="Doggett J."/>
            <person name="Feltwell T."/>
            <person name="Goble A."/>
            <person name="Hamlin N."/>
            <person name="Hauser H."/>
            <person name="Holroyd S."/>
            <person name="Jagels K."/>
            <person name="Leather S."/>
            <person name="Moule S."/>
            <person name="Norberczak H."/>
            <person name="O'Neil S."/>
            <person name="Ormond D."/>
            <person name="Price C."/>
            <person name="Rabbinowitsch E."/>
            <person name="Rutter S."/>
            <person name="Sanders M."/>
            <person name="Saunders D."/>
            <person name="Seeger K."/>
            <person name="Sharp S."/>
            <person name="Simmonds M."/>
            <person name="Skelton J."/>
            <person name="Squares R."/>
            <person name="Squares S."/>
            <person name="Stevens K."/>
            <person name="Unwin L."/>
            <person name="Whitehead S."/>
            <person name="Barrell B.G."/>
            <person name="Maskell D.J."/>
        </authorList>
    </citation>
    <scope>NUCLEOTIDE SEQUENCE [LARGE SCALE GENOMIC DNA]</scope>
    <source>
        <strain evidence="8 9">ATCC BAA-588 / NCTC 13252 / RB50</strain>
    </source>
</reference>
<sequence length="305" mass="32317">MRSIPSPPGAAQPQPRHMAFPLLATTIWSVNMVVTKMAADVIAPASIGFYRWVLAGLLLAPFALPGVLRQWPQIRPNLGRLAVLGGLGMALYQGLMYVAAGTTTATNMGIITAMVPLLTVVVGSLVLRERPALTAILGAVVSLAGLGILLGEGNPLRLLALGGSRGDALMGLAALAYALYGVLLRKWPMSVGPWQSLFVQVLFGIVFQLPAFLLTPASPLNAQNIPLVLYAGIFPSLFAPFLWMQGVRYLGPNRASIFLNLMPVVTVAIAAAFLGETPHLYHIAGGLMALAGVSLAQWRPARRRA</sequence>
<evidence type="ECO:0000256" key="4">
    <source>
        <dbReference type="ARBA" id="ARBA00022989"/>
    </source>
</evidence>
<comment type="subcellular location">
    <subcellularLocation>
        <location evidence="1">Membrane</location>
        <topology evidence="1">Multi-pass membrane protein</topology>
    </subcellularLocation>
</comment>
<feature type="transmembrane region" description="Helical" evidence="6">
    <location>
        <begin position="106"/>
        <end position="127"/>
    </location>
</feature>
<feature type="transmembrane region" description="Helical" evidence="6">
    <location>
        <begin position="280"/>
        <end position="298"/>
    </location>
</feature>
<proteinExistence type="inferred from homology"/>
<dbReference type="EMBL" id="BX640449">
    <property type="protein sequence ID" value="CAE34383.1"/>
    <property type="molecule type" value="Genomic_DNA"/>
</dbReference>
<evidence type="ECO:0000256" key="6">
    <source>
        <dbReference type="SAM" id="Phobius"/>
    </source>
</evidence>
<feature type="transmembrane region" description="Helical" evidence="6">
    <location>
        <begin position="132"/>
        <end position="149"/>
    </location>
</feature>
<protein>
    <submittedName>
        <fullName evidence="8">Membrane protein</fullName>
    </submittedName>
</protein>
<dbReference type="AlphaFoldDB" id="A0A0H3LQ32"/>
<feature type="transmembrane region" description="Helical" evidence="6">
    <location>
        <begin position="80"/>
        <end position="100"/>
    </location>
</feature>